<dbReference type="STRING" id="1524254.PHACT_00975"/>
<dbReference type="AlphaFoldDB" id="A0A1E8CHI5"/>
<evidence type="ECO:0000256" key="4">
    <source>
        <dbReference type="ARBA" id="ARBA00022898"/>
    </source>
</evidence>
<comment type="caution">
    <text evidence="13">The sequence shown here is derived from an EMBL/GenBank/DDBJ whole genome shotgun (WGS) entry which is preliminary data.</text>
</comment>
<dbReference type="SUPFAM" id="SSF56752">
    <property type="entry name" value="D-aminoacid aminotransferase-like PLP-dependent enzymes"/>
    <property type="match status" value="1"/>
</dbReference>
<comment type="subunit">
    <text evidence="3">Homodimer.</text>
</comment>
<dbReference type="Gene3D" id="3.20.10.10">
    <property type="entry name" value="D-amino Acid Aminotransferase, subunit A, domain 2"/>
    <property type="match status" value="1"/>
</dbReference>
<dbReference type="InterPro" id="IPR036038">
    <property type="entry name" value="Aminotransferase-like"/>
</dbReference>
<dbReference type="InterPro" id="IPR018300">
    <property type="entry name" value="Aminotrans_IV_CS"/>
</dbReference>
<dbReference type="GO" id="GO:0005829">
    <property type="term" value="C:cytosol"/>
    <property type="evidence" value="ECO:0007669"/>
    <property type="project" value="TreeGrafter"/>
</dbReference>
<evidence type="ECO:0000256" key="12">
    <source>
        <dbReference type="RuleBase" id="RU004516"/>
    </source>
</evidence>
<dbReference type="EMBL" id="MASR01000001">
    <property type="protein sequence ID" value="OFE11891.1"/>
    <property type="molecule type" value="Genomic_DNA"/>
</dbReference>
<evidence type="ECO:0000256" key="7">
    <source>
        <dbReference type="ARBA" id="ARBA00035633"/>
    </source>
</evidence>
<evidence type="ECO:0000256" key="3">
    <source>
        <dbReference type="ARBA" id="ARBA00011738"/>
    </source>
</evidence>
<accession>A0A1E8CHI5</accession>
<dbReference type="GO" id="GO:0030170">
    <property type="term" value="F:pyridoxal phosphate binding"/>
    <property type="evidence" value="ECO:0007669"/>
    <property type="project" value="InterPro"/>
</dbReference>
<dbReference type="InterPro" id="IPR017824">
    <property type="entry name" value="Aminodeoxychorismate_lyase_IV"/>
</dbReference>
<evidence type="ECO:0000256" key="2">
    <source>
        <dbReference type="ARBA" id="ARBA00009320"/>
    </source>
</evidence>
<comment type="pathway">
    <text evidence="7">Cofactor biosynthesis; tetrahydrofolate biosynthesis; 4-aminobenzoate from chorismate: step 2/2.</text>
</comment>
<evidence type="ECO:0000256" key="10">
    <source>
        <dbReference type="NCBIfam" id="TIGR03461"/>
    </source>
</evidence>
<evidence type="ECO:0000256" key="6">
    <source>
        <dbReference type="ARBA" id="ARBA00023239"/>
    </source>
</evidence>
<dbReference type="InterPro" id="IPR043132">
    <property type="entry name" value="BCAT-like_C"/>
</dbReference>
<sequence length="292" mass="31948">MAVLTLVDGELADNVPVSDRGLLYGDGVFETMHYRQHQLMRLPAHMLRLQRSCEQLGIPLLMTDIQQHIDSLLSRVSSLADTPTDGIVKIIVTRGDGGRGYMPAATSQSRVVVQFHLMPTPYAECYRRGISCMLCRHPVSINPALAGLKHLNRLDQVMASRELAAAQNNAANTDPMLQEGLMLDSLGDLTEGTRSNVFLVINDQLCTPDLTQAGVCGLMRNLILDWFEGQGIPVTVRAITGQELMLASEVFICNSVIGIWPVNSVYDFSSGTCIHLSSQTMARSAQQGLLSH</sequence>
<dbReference type="PROSITE" id="PS00770">
    <property type="entry name" value="AA_TRANSFER_CLASS_4"/>
    <property type="match status" value="1"/>
</dbReference>
<dbReference type="Gene3D" id="3.30.470.10">
    <property type="match status" value="1"/>
</dbReference>
<reference evidence="14" key="1">
    <citation type="submission" date="2016-07" db="EMBL/GenBank/DDBJ databases">
        <authorList>
            <person name="Florea S."/>
            <person name="Webb J.S."/>
            <person name="Jaromczyk J."/>
            <person name="Schardl C.L."/>
        </authorList>
    </citation>
    <scope>NUCLEOTIDE SEQUENCE [LARGE SCALE GENOMIC DNA]</scope>
    <source>
        <strain evidence="14">KCTC 42131</strain>
    </source>
</reference>
<comment type="similarity">
    <text evidence="2 11">Belongs to the class-IV pyridoxal-phosphate-dependent aminotransferase family.</text>
</comment>
<dbReference type="InterPro" id="IPR043131">
    <property type="entry name" value="BCAT-like_N"/>
</dbReference>
<comment type="catalytic activity">
    <reaction evidence="9">
        <text>4-amino-4-deoxychorismate = 4-aminobenzoate + pyruvate + H(+)</text>
        <dbReference type="Rhea" id="RHEA:16201"/>
        <dbReference type="ChEBI" id="CHEBI:15361"/>
        <dbReference type="ChEBI" id="CHEBI:15378"/>
        <dbReference type="ChEBI" id="CHEBI:17836"/>
        <dbReference type="ChEBI" id="CHEBI:58406"/>
        <dbReference type="EC" id="4.1.3.38"/>
    </reaction>
</comment>
<protein>
    <recommendedName>
        <fullName evidence="8 10">Aminodeoxychorismate lyase</fullName>
        <ecNumber evidence="8 10">4.1.3.38</ecNumber>
    </recommendedName>
</protein>
<evidence type="ECO:0000256" key="8">
    <source>
        <dbReference type="ARBA" id="ARBA00035676"/>
    </source>
</evidence>
<organism evidence="13 14">
    <name type="scientific">Pseudohongiella acticola</name>
    <dbReference type="NCBI Taxonomy" id="1524254"/>
    <lineage>
        <taxon>Bacteria</taxon>
        <taxon>Pseudomonadati</taxon>
        <taxon>Pseudomonadota</taxon>
        <taxon>Gammaproteobacteria</taxon>
        <taxon>Pseudomonadales</taxon>
        <taxon>Pseudohongiellaceae</taxon>
        <taxon>Pseudohongiella</taxon>
    </lineage>
</organism>
<evidence type="ECO:0000313" key="14">
    <source>
        <dbReference type="Proteomes" id="UP000175669"/>
    </source>
</evidence>
<dbReference type="PANTHER" id="PTHR42743">
    <property type="entry name" value="AMINO-ACID AMINOTRANSFERASE"/>
    <property type="match status" value="1"/>
</dbReference>
<dbReference type="InterPro" id="IPR050571">
    <property type="entry name" value="Class-IV_PLP-Dep_Aminotrnsfr"/>
</dbReference>
<dbReference type="GO" id="GO:0046656">
    <property type="term" value="P:folic acid biosynthetic process"/>
    <property type="evidence" value="ECO:0007669"/>
    <property type="project" value="UniProtKB-KW"/>
</dbReference>
<dbReference type="RefSeq" id="WP_070115516.1">
    <property type="nucleotide sequence ID" value="NZ_MASR01000001.1"/>
</dbReference>
<keyword evidence="4 12" id="KW-0663">Pyridoxal phosphate</keyword>
<dbReference type="InterPro" id="IPR001544">
    <property type="entry name" value="Aminotrans_IV"/>
</dbReference>
<evidence type="ECO:0000256" key="5">
    <source>
        <dbReference type="ARBA" id="ARBA00022909"/>
    </source>
</evidence>
<dbReference type="OrthoDB" id="9805628at2"/>
<dbReference type="Pfam" id="PF01063">
    <property type="entry name" value="Aminotran_4"/>
    <property type="match status" value="1"/>
</dbReference>
<evidence type="ECO:0000313" key="13">
    <source>
        <dbReference type="EMBL" id="OFE11891.1"/>
    </source>
</evidence>
<dbReference type="PANTHER" id="PTHR42743:SF2">
    <property type="entry name" value="AMINODEOXYCHORISMATE LYASE"/>
    <property type="match status" value="1"/>
</dbReference>
<name>A0A1E8CHI5_9GAMM</name>
<evidence type="ECO:0000256" key="1">
    <source>
        <dbReference type="ARBA" id="ARBA00001933"/>
    </source>
</evidence>
<proteinExistence type="inferred from homology"/>
<comment type="cofactor">
    <cofactor evidence="1 12">
        <name>pyridoxal 5'-phosphate</name>
        <dbReference type="ChEBI" id="CHEBI:597326"/>
    </cofactor>
</comment>
<dbReference type="GO" id="GO:0008696">
    <property type="term" value="F:4-amino-4-deoxychorismate lyase activity"/>
    <property type="evidence" value="ECO:0007669"/>
    <property type="project" value="UniProtKB-UniRule"/>
</dbReference>
<gene>
    <name evidence="13" type="ORF">PHACT_00975</name>
</gene>
<evidence type="ECO:0000256" key="9">
    <source>
        <dbReference type="ARBA" id="ARBA00049529"/>
    </source>
</evidence>
<keyword evidence="5" id="KW-0289">Folate biosynthesis</keyword>
<keyword evidence="6 13" id="KW-0456">Lyase</keyword>
<evidence type="ECO:0000256" key="11">
    <source>
        <dbReference type="RuleBase" id="RU004106"/>
    </source>
</evidence>
<dbReference type="EC" id="4.1.3.38" evidence="8 10"/>
<dbReference type="NCBIfam" id="TIGR03461">
    <property type="entry name" value="pabC_Proteo"/>
    <property type="match status" value="1"/>
</dbReference>
<dbReference type="Proteomes" id="UP000175669">
    <property type="component" value="Unassembled WGS sequence"/>
</dbReference>
<dbReference type="GO" id="GO:0008153">
    <property type="term" value="P:4-aminobenzoate biosynthetic process"/>
    <property type="evidence" value="ECO:0007669"/>
    <property type="project" value="UniProtKB-UniRule"/>
</dbReference>
<keyword evidence="14" id="KW-1185">Reference proteome</keyword>